<feature type="binding site" evidence="8">
    <location>
        <position position="220"/>
    </location>
    <ligand>
        <name>Zn(2+)</name>
        <dbReference type="ChEBI" id="CHEBI:29105"/>
        <label>2</label>
    </ligand>
</feature>
<keyword evidence="2 9" id="KW-0031">Aminopeptidase</keyword>
<reference evidence="9" key="1">
    <citation type="submission" date="2019-11" db="EMBL/GenBank/DDBJ databases">
        <authorList>
            <person name="Feng L."/>
        </authorList>
    </citation>
    <scope>NUCLEOTIDE SEQUENCE</scope>
    <source>
        <strain evidence="9">CinnocuumLFYP12</strain>
    </source>
</reference>
<name>A0A6N2VBT8_CLOIN</name>
<dbReference type="InterPro" id="IPR023367">
    <property type="entry name" value="Peptidase_M42_dom2"/>
</dbReference>
<keyword evidence="5 9" id="KW-0378">Hydrolase</keyword>
<sequence>MHMKEAYGTINLEMIRELSEAHGISGCEKEVSRIMKKWLTPVCDEITYDNLGSIAGLQKGNADGPKVMICGHMDEVGFMVREIDEQGYIRMLPVGGWWGHVLPSQTLYVTTKEGRRYHGVVGSCAPHGLPPEVKEKVIKPLDLFLDMGVDNREEILELGIQIGDMITPDTKFEVMNNPNYLMGKAWDDRLCAALAVDVLYRIQKDAHEANVYAVGTVQEEVGLRGARTAANLLHPDVAIALDVTTALDTPMDKGDVKLGNGVVLSIMDAGIIAHKALLREMEEICRDLGLSINYDMMTAGGTDADNIHKAYDGIITMTLSIPTRYMHSHHLIIHRRDYVQTVEAIAEFCRRLSWDKVSAMRTAIQ</sequence>
<accession>A0A6N2VBT8</accession>
<evidence type="ECO:0000256" key="6">
    <source>
        <dbReference type="PIRNR" id="PIRNR001123"/>
    </source>
</evidence>
<dbReference type="GO" id="GO:0004177">
    <property type="term" value="F:aminopeptidase activity"/>
    <property type="evidence" value="ECO:0007669"/>
    <property type="project" value="UniProtKB-UniRule"/>
</dbReference>
<comment type="similarity">
    <text evidence="1 6">Belongs to the peptidase M42 family.</text>
</comment>
<evidence type="ECO:0000313" key="9">
    <source>
        <dbReference type="EMBL" id="VYT26422.1"/>
    </source>
</evidence>
<evidence type="ECO:0000256" key="8">
    <source>
        <dbReference type="PIRSR" id="PIRSR001123-2"/>
    </source>
</evidence>
<dbReference type="PANTHER" id="PTHR32481">
    <property type="entry name" value="AMINOPEPTIDASE"/>
    <property type="match status" value="1"/>
</dbReference>
<dbReference type="CDD" id="cd05656">
    <property type="entry name" value="M42_Frv"/>
    <property type="match status" value="1"/>
</dbReference>
<dbReference type="Gene3D" id="3.40.630.10">
    <property type="entry name" value="Zn peptidases"/>
    <property type="match status" value="1"/>
</dbReference>
<keyword evidence="4 8" id="KW-0479">Metal-binding</keyword>
<evidence type="ECO:0000256" key="7">
    <source>
        <dbReference type="PIRSR" id="PIRSR001123-1"/>
    </source>
</evidence>
<evidence type="ECO:0000256" key="1">
    <source>
        <dbReference type="ARBA" id="ARBA00006272"/>
    </source>
</evidence>
<protein>
    <submittedName>
        <fullName evidence="9">Aminopeptidase YsdC</fullName>
        <ecNumber evidence="9">3.4.11.-</ecNumber>
    </submittedName>
</protein>
<dbReference type="InterPro" id="IPR008007">
    <property type="entry name" value="Peptidase_M42"/>
</dbReference>
<gene>
    <name evidence="9" type="primary">ysdC_3</name>
    <name evidence="9" type="ORF">CILFYP12_02229</name>
</gene>
<keyword evidence="3" id="KW-0645">Protease</keyword>
<evidence type="ECO:0000256" key="4">
    <source>
        <dbReference type="ARBA" id="ARBA00022723"/>
    </source>
</evidence>
<feature type="binding site" evidence="8">
    <location>
        <position position="187"/>
    </location>
    <ligand>
        <name>Zn(2+)</name>
        <dbReference type="ChEBI" id="CHEBI:29105"/>
        <label>1</label>
    </ligand>
</feature>
<dbReference type="EMBL" id="CACRTE010000030">
    <property type="protein sequence ID" value="VYT26422.1"/>
    <property type="molecule type" value="Genomic_DNA"/>
</dbReference>
<evidence type="ECO:0000256" key="2">
    <source>
        <dbReference type="ARBA" id="ARBA00022438"/>
    </source>
</evidence>
<evidence type="ECO:0000256" key="3">
    <source>
        <dbReference type="ARBA" id="ARBA00022670"/>
    </source>
</evidence>
<proteinExistence type="inferred from homology"/>
<organism evidence="9">
    <name type="scientific">Clostridium innocuum</name>
    <dbReference type="NCBI Taxonomy" id="1522"/>
    <lineage>
        <taxon>Bacteria</taxon>
        <taxon>Bacillati</taxon>
        <taxon>Bacillota</taxon>
        <taxon>Clostridia</taxon>
        <taxon>Eubacteriales</taxon>
        <taxon>Clostridiaceae</taxon>
        <taxon>Clostridium</taxon>
    </lineage>
</organism>
<feature type="binding site" evidence="8">
    <location>
        <position position="187"/>
    </location>
    <ligand>
        <name>Zn(2+)</name>
        <dbReference type="ChEBI" id="CHEBI:29105"/>
        <label>2</label>
    </ligand>
</feature>
<dbReference type="GO" id="GO:0006508">
    <property type="term" value="P:proteolysis"/>
    <property type="evidence" value="ECO:0007669"/>
    <property type="project" value="UniProtKB-KW"/>
</dbReference>
<dbReference type="SUPFAM" id="SSF101821">
    <property type="entry name" value="Aminopeptidase/glucanase lid domain"/>
    <property type="match status" value="1"/>
</dbReference>
<feature type="binding site" evidence="8">
    <location>
        <position position="72"/>
    </location>
    <ligand>
        <name>Zn(2+)</name>
        <dbReference type="ChEBI" id="CHEBI:29105"/>
        <label>1</label>
    </ligand>
</feature>
<comment type="cofactor">
    <cofactor evidence="8">
        <name>a divalent metal cation</name>
        <dbReference type="ChEBI" id="CHEBI:60240"/>
    </cofactor>
    <text evidence="8">Binds 2 divalent metal cations per subunit.</text>
</comment>
<dbReference type="RefSeq" id="WP_002607067.1">
    <property type="nucleotide sequence ID" value="NZ_CABHIW010000005.1"/>
</dbReference>
<feature type="binding site" evidence="8">
    <location>
        <position position="327"/>
    </location>
    <ligand>
        <name>Zn(2+)</name>
        <dbReference type="ChEBI" id="CHEBI:29105"/>
        <label>2</label>
    </ligand>
</feature>
<dbReference type="EC" id="3.4.11.-" evidence="9"/>
<feature type="binding site" evidence="8">
    <location>
        <position position="242"/>
    </location>
    <ligand>
        <name>Zn(2+)</name>
        <dbReference type="ChEBI" id="CHEBI:29105"/>
        <label>1</label>
    </ligand>
</feature>
<dbReference type="PANTHER" id="PTHR32481:SF0">
    <property type="entry name" value="AMINOPEPTIDASE YPDE-RELATED"/>
    <property type="match status" value="1"/>
</dbReference>
<dbReference type="SUPFAM" id="SSF53187">
    <property type="entry name" value="Zn-dependent exopeptidases"/>
    <property type="match status" value="1"/>
</dbReference>
<dbReference type="PIRSF" id="PIRSF001123">
    <property type="entry name" value="PepA_GA"/>
    <property type="match status" value="1"/>
</dbReference>
<dbReference type="GO" id="GO:0046872">
    <property type="term" value="F:metal ion binding"/>
    <property type="evidence" value="ECO:0007669"/>
    <property type="project" value="UniProtKB-UniRule"/>
</dbReference>
<dbReference type="InterPro" id="IPR051464">
    <property type="entry name" value="Peptidase_M42_aminopept"/>
</dbReference>
<dbReference type="AlphaFoldDB" id="A0A6N2VBT8"/>
<dbReference type="Pfam" id="PF05343">
    <property type="entry name" value="Peptidase_M42"/>
    <property type="match status" value="1"/>
</dbReference>
<dbReference type="Gene3D" id="2.40.30.40">
    <property type="entry name" value="Peptidase M42, domain 2"/>
    <property type="match status" value="1"/>
</dbReference>
<feature type="active site" description="Proton acceptor" evidence="7">
    <location>
        <position position="219"/>
    </location>
</feature>
<evidence type="ECO:0000256" key="5">
    <source>
        <dbReference type="ARBA" id="ARBA00022801"/>
    </source>
</evidence>